<dbReference type="AlphaFoldDB" id="A0A5E6QLR6"/>
<dbReference type="EMBL" id="OZ024668">
    <property type="protein sequence ID" value="CAK9888421.1"/>
    <property type="molecule type" value="Genomic_DNA"/>
</dbReference>
<accession>A0A5E6QLR6</accession>
<reference evidence="2" key="1">
    <citation type="submission" date="2019-09" db="EMBL/GenBank/DDBJ databases">
        <authorList>
            <person name="Chandra G."/>
            <person name="Truman W A."/>
        </authorList>
    </citation>
    <scope>NUCLEOTIDE SEQUENCE [LARGE SCALE GENOMIC DNA]</scope>
    <source>
        <strain evidence="2">PS652</strain>
    </source>
</reference>
<proteinExistence type="predicted"/>
<name>A0A5E6QLR6_PSEFL</name>
<organism evidence="2">
    <name type="scientific">Pseudomonas fluorescens</name>
    <dbReference type="NCBI Taxonomy" id="294"/>
    <lineage>
        <taxon>Bacteria</taxon>
        <taxon>Pseudomonadati</taxon>
        <taxon>Pseudomonadota</taxon>
        <taxon>Gammaproteobacteria</taxon>
        <taxon>Pseudomonadales</taxon>
        <taxon>Pseudomonadaceae</taxon>
        <taxon>Pseudomonas</taxon>
    </lineage>
</organism>
<dbReference type="Proteomes" id="UP000326595">
    <property type="component" value="Chromosome"/>
</dbReference>
<sequence length="516" mass="58477">MQNTVSGTLVSGNDSRLQVSMGNETANGRWDNPYAIQFTFSIAGRQFFYGQNLKTHYWFIQELLPGGKMGQETANGRWDNSYAVQFAFSVGGRQYFYGQNLETNYWFIQELLAGGKMGQETANGRWNNPYASQFAFSVGGRQFFYGQNLKTNYWFIQELLAGGKMGQETANGTLDGPFAVQFPFSVGGSQYFYGQNINNRSWFIKELLAGGKVGKTTASGRWDNAYAVQFAYPAQQYGRQYFYGQNLDTNYWFVQELLPGGAMGEEIMNGRWGNPYATQFAYEQGGISYFYGQNQSSNYWFIQELLSDTEYTVRRLPLLDYSNSASAAQEGAPGVCLDAGSSTSYQPSYAVGWSPYLADWIRYVKNGGPIFKYHDPAEIDGVGILLPMRNGKLYGDQLKRQITEELPLYEKSEGHYSWVLTPGGKILYKWNSQLELDSRQYTRHSDLNQGRPVTCAGEFYLTRRSSNIFLTELYIEINDSSGHYKPSAAVCFRYVLEEFEALGIDLNNIEGVYTRN</sequence>
<protein>
    <submittedName>
        <fullName evidence="2">Uncharacterized protein</fullName>
    </submittedName>
</protein>
<gene>
    <name evidence="2" type="ORF">PS652_01094</name>
    <name evidence="1" type="ORF">PS652_01247</name>
</gene>
<dbReference type="EMBL" id="CABVHG010000005">
    <property type="protein sequence ID" value="VVM57134.1"/>
    <property type="molecule type" value="Genomic_DNA"/>
</dbReference>
<reference evidence="1 3" key="2">
    <citation type="submission" date="2024-03" db="EMBL/GenBank/DDBJ databases">
        <authorList>
            <person name="Alaster D. Moffat"/>
            <person name="Govind Chandra"/>
            <person name="Andrew W. Truman"/>
        </authorList>
    </citation>
    <scope>NUCLEOTIDE SEQUENCE [LARGE SCALE GENOMIC DNA]</scope>
    <source>
        <strain evidence="1">PS652</strain>
    </source>
</reference>
<dbReference type="RefSeq" id="WP_141231031.1">
    <property type="nucleotide sequence ID" value="NZ_OZ024668.1"/>
</dbReference>
<evidence type="ECO:0000313" key="2">
    <source>
        <dbReference type="EMBL" id="VVM57134.1"/>
    </source>
</evidence>
<evidence type="ECO:0000313" key="1">
    <source>
        <dbReference type="EMBL" id="CAK9888421.1"/>
    </source>
</evidence>
<evidence type="ECO:0000313" key="3">
    <source>
        <dbReference type="Proteomes" id="UP000326595"/>
    </source>
</evidence>